<evidence type="ECO:0000256" key="6">
    <source>
        <dbReference type="ARBA" id="ARBA00025649"/>
    </source>
</evidence>
<dbReference type="AlphaFoldDB" id="A0A653A153"/>
<protein>
    <recommendedName>
        <fullName evidence="3">Electron transfer flavoprotein subunit beta</fullName>
    </recommendedName>
    <alternativeName>
        <fullName evidence="7">Electron transfer flavoprotein small subunit</fullName>
    </alternativeName>
</protein>
<dbReference type="InterPro" id="IPR014730">
    <property type="entry name" value="ETF_a/b_N"/>
</dbReference>
<dbReference type="PANTHER" id="PTHR21294">
    <property type="entry name" value="ELECTRON TRANSFER FLAVOPROTEIN BETA-SUBUNIT"/>
    <property type="match status" value="1"/>
</dbReference>
<evidence type="ECO:0000256" key="4">
    <source>
        <dbReference type="ARBA" id="ARBA00022448"/>
    </source>
</evidence>
<dbReference type="GO" id="GO:0009055">
    <property type="term" value="F:electron transfer activity"/>
    <property type="evidence" value="ECO:0007669"/>
    <property type="project" value="InterPro"/>
</dbReference>
<dbReference type="EMBL" id="UPXX01000009">
    <property type="protein sequence ID" value="VBB41763.1"/>
    <property type="molecule type" value="Genomic_DNA"/>
</dbReference>
<proteinExistence type="inferred from homology"/>
<dbReference type="SMART" id="SM00893">
    <property type="entry name" value="ETF"/>
    <property type="match status" value="1"/>
</dbReference>
<evidence type="ECO:0000256" key="2">
    <source>
        <dbReference type="ARBA" id="ARBA00011355"/>
    </source>
</evidence>
<dbReference type="InterPro" id="IPR012255">
    <property type="entry name" value="ETF_b"/>
</dbReference>
<keyword evidence="4" id="KW-0813">Transport</keyword>
<dbReference type="Gene3D" id="3.40.50.620">
    <property type="entry name" value="HUPs"/>
    <property type="match status" value="1"/>
</dbReference>
<dbReference type="PIRSF" id="PIRSF000090">
    <property type="entry name" value="Beta-ETF"/>
    <property type="match status" value="1"/>
</dbReference>
<sequence length="264" mass="27871">MNIIVCLKQVPDTETQIKIAADGKGIVADDIKWVMNPYDEFGVEEALKLKEKFGGEVTVVGLGPKRVTESIRTALAMGADKGVLIVDDALQGSDSLGVAKALAAAIKDMPHDLIFAGQRGVDEDLGVVGAFLAEFLGIPHVALAVKVEVAEDGKSAKVHRPVEGQTLVVETSFPALITAQKGLNEPRYASLPGIMKAKKKPLAEKSLADLGLDPAGFGESARKLKIVKLTPPPERKAGKIVEGETPAEKAAALAKLLRDEAKVI</sequence>
<reference evidence="10" key="1">
    <citation type="submission" date="2018-07" db="EMBL/GenBank/DDBJ databases">
        <authorList>
            <consortium name="Genoscope - CEA"/>
            <person name="William W."/>
        </authorList>
    </citation>
    <scope>NUCLEOTIDE SEQUENCE</scope>
    <source>
        <strain evidence="10">IK1</strain>
    </source>
</reference>
<comment type="cofactor">
    <cofactor evidence="8">
        <name>AMP</name>
        <dbReference type="ChEBI" id="CHEBI:456215"/>
    </cofactor>
</comment>
<accession>A0A653A153</accession>
<dbReference type="CDD" id="cd01714">
    <property type="entry name" value="ETF_beta"/>
    <property type="match status" value="1"/>
</dbReference>
<organism evidence="10">
    <name type="scientific">Uncultured Desulfatiglans sp</name>
    <dbReference type="NCBI Taxonomy" id="1748965"/>
    <lineage>
        <taxon>Bacteria</taxon>
        <taxon>Pseudomonadati</taxon>
        <taxon>Thermodesulfobacteriota</taxon>
        <taxon>Desulfobacteria</taxon>
        <taxon>Desulfatiglandales</taxon>
        <taxon>Desulfatiglandaceae</taxon>
        <taxon>Desulfatiglans</taxon>
        <taxon>environmental samples</taxon>
    </lineage>
</organism>
<dbReference type="Pfam" id="PF01012">
    <property type="entry name" value="ETF"/>
    <property type="match status" value="1"/>
</dbReference>
<dbReference type="GO" id="GO:0046395">
    <property type="term" value="P:carboxylic acid catabolic process"/>
    <property type="evidence" value="ECO:0007669"/>
    <property type="project" value="UniProtKB-ARBA"/>
</dbReference>
<evidence type="ECO:0000313" key="10">
    <source>
        <dbReference type="EMBL" id="VBB41763.1"/>
    </source>
</evidence>
<name>A0A653A153_UNCDX</name>
<comment type="similarity">
    <text evidence="1">Belongs to the ETF beta-subunit/FixA family.</text>
</comment>
<evidence type="ECO:0000256" key="3">
    <source>
        <dbReference type="ARBA" id="ARBA00016797"/>
    </source>
</evidence>
<dbReference type="InterPro" id="IPR014729">
    <property type="entry name" value="Rossmann-like_a/b/a_fold"/>
</dbReference>
<comment type="function">
    <text evidence="6">The electron transfer flavoprotein serves as a specific electron acceptor for other dehydrogenases. It transfers the electrons to the main respiratory chain via ETF-ubiquinone oxidoreductase (ETF dehydrogenase).</text>
</comment>
<feature type="domain" description="Electron transfer flavoprotein alpha/beta-subunit N-terminal" evidence="9">
    <location>
        <begin position="23"/>
        <end position="214"/>
    </location>
</feature>
<keyword evidence="5" id="KW-0249">Electron transport</keyword>
<comment type="subunit">
    <text evidence="2">Heterodimer of an alpha and a beta subunit.</text>
</comment>
<evidence type="ECO:0000259" key="9">
    <source>
        <dbReference type="SMART" id="SM00893"/>
    </source>
</evidence>
<dbReference type="PANTHER" id="PTHR21294:SF8">
    <property type="entry name" value="ELECTRON TRANSFER FLAVOPROTEIN SUBUNIT BETA"/>
    <property type="match status" value="1"/>
</dbReference>
<evidence type="ECO:0000256" key="8">
    <source>
        <dbReference type="ARBA" id="ARBA00049933"/>
    </source>
</evidence>
<gene>
    <name evidence="10" type="primary">etfB</name>
    <name evidence="10" type="ORF">TRIP_B170065</name>
</gene>
<dbReference type="FunFam" id="3.40.50.620:FF:000011">
    <property type="entry name" value="Electron transfer flavoprotein subunit beta"/>
    <property type="match status" value="1"/>
</dbReference>
<dbReference type="SUPFAM" id="SSF52402">
    <property type="entry name" value="Adenine nucleotide alpha hydrolases-like"/>
    <property type="match status" value="1"/>
</dbReference>
<evidence type="ECO:0000256" key="7">
    <source>
        <dbReference type="ARBA" id="ARBA00042002"/>
    </source>
</evidence>
<dbReference type="InterPro" id="IPR033948">
    <property type="entry name" value="ETF_beta_N"/>
</dbReference>
<evidence type="ECO:0000256" key="1">
    <source>
        <dbReference type="ARBA" id="ARBA00007557"/>
    </source>
</evidence>
<evidence type="ECO:0000256" key="5">
    <source>
        <dbReference type="ARBA" id="ARBA00022982"/>
    </source>
</evidence>